<gene>
    <name evidence="14" type="ORF">BDK51DRAFT_30820</name>
</gene>
<dbReference type="PANTHER" id="PTHR15495:SF7">
    <property type="entry name" value="GPI INOSITOL-DEACYLASE"/>
    <property type="match status" value="1"/>
</dbReference>
<keyword evidence="5 10" id="KW-0378">Hydrolase</keyword>
<dbReference type="AlphaFoldDB" id="A0A4P9WNV8"/>
<feature type="domain" description="GPI inositol-deacylase PGAP1-like alpha/beta" evidence="12">
    <location>
        <begin position="102"/>
        <end position="337"/>
    </location>
</feature>
<keyword evidence="3 10" id="KW-0813">Transport</keyword>
<feature type="chain" id="PRO_5020919656" description="GPI inositol-deacylase" evidence="11">
    <location>
        <begin position="22"/>
        <end position="1191"/>
    </location>
</feature>
<dbReference type="GO" id="GO:0006888">
    <property type="term" value="P:endoplasmic reticulum to Golgi vesicle-mediated transport"/>
    <property type="evidence" value="ECO:0007669"/>
    <property type="project" value="TreeGrafter"/>
</dbReference>
<dbReference type="Pfam" id="PF25140">
    <property type="entry name" value="PGAP1_TMD"/>
    <property type="match status" value="1"/>
</dbReference>
<feature type="transmembrane region" description="Helical" evidence="10">
    <location>
        <begin position="727"/>
        <end position="760"/>
    </location>
</feature>
<evidence type="ECO:0000256" key="2">
    <source>
        <dbReference type="ARBA" id="ARBA00006931"/>
    </source>
</evidence>
<dbReference type="EC" id="3.1.-.-" evidence="10"/>
<feature type="transmembrane region" description="Helical" evidence="10">
    <location>
        <begin position="814"/>
        <end position="833"/>
    </location>
</feature>
<comment type="similarity">
    <text evidence="2 10">Belongs to the GPI inositol-deacylase family.</text>
</comment>
<keyword evidence="9 10" id="KW-0472">Membrane</keyword>
<evidence type="ECO:0000256" key="5">
    <source>
        <dbReference type="ARBA" id="ARBA00022801"/>
    </source>
</evidence>
<comment type="caution">
    <text evidence="10">Lacks conserved residue(s) required for the propagation of feature annotation.</text>
</comment>
<comment type="function">
    <text evidence="10">Involved in inositol deacylation of GPI-anchored proteins which plays important roles in the quality control and ER-associated degradation of GPI-anchored proteins.</text>
</comment>
<keyword evidence="7 10" id="KW-0653">Protein transport</keyword>
<feature type="transmembrane region" description="Helical" evidence="10">
    <location>
        <begin position="854"/>
        <end position="874"/>
    </location>
</feature>
<dbReference type="GO" id="GO:0015031">
    <property type="term" value="P:protein transport"/>
    <property type="evidence" value="ECO:0007669"/>
    <property type="project" value="UniProtKB-KW"/>
</dbReference>
<evidence type="ECO:0000313" key="15">
    <source>
        <dbReference type="Proteomes" id="UP000269721"/>
    </source>
</evidence>
<dbReference type="Proteomes" id="UP000269721">
    <property type="component" value="Unassembled WGS sequence"/>
</dbReference>
<evidence type="ECO:0000259" key="13">
    <source>
        <dbReference type="Pfam" id="PF25140"/>
    </source>
</evidence>
<evidence type="ECO:0000256" key="1">
    <source>
        <dbReference type="ARBA" id="ARBA00004477"/>
    </source>
</evidence>
<accession>A0A4P9WNV8</accession>
<evidence type="ECO:0000256" key="4">
    <source>
        <dbReference type="ARBA" id="ARBA00022692"/>
    </source>
</evidence>
<evidence type="ECO:0000256" key="7">
    <source>
        <dbReference type="ARBA" id="ARBA00022927"/>
    </source>
</evidence>
<keyword evidence="6 10" id="KW-0256">Endoplasmic reticulum</keyword>
<feature type="transmembrane region" description="Helical" evidence="10">
    <location>
        <begin position="880"/>
        <end position="902"/>
    </location>
</feature>
<dbReference type="GO" id="GO:0005789">
    <property type="term" value="C:endoplasmic reticulum membrane"/>
    <property type="evidence" value="ECO:0007669"/>
    <property type="project" value="UniProtKB-SubCell"/>
</dbReference>
<evidence type="ECO:0000256" key="6">
    <source>
        <dbReference type="ARBA" id="ARBA00022824"/>
    </source>
</evidence>
<dbReference type="InterPro" id="IPR039529">
    <property type="entry name" value="PGAP1/BST1"/>
</dbReference>
<evidence type="ECO:0000256" key="10">
    <source>
        <dbReference type="RuleBase" id="RU365011"/>
    </source>
</evidence>
<proteinExistence type="inferred from homology"/>
<feature type="transmembrane region" description="Helical" evidence="10">
    <location>
        <begin position="639"/>
        <end position="656"/>
    </location>
</feature>
<evidence type="ECO:0000259" key="12">
    <source>
        <dbReference type="Pfam" id="PF07819"/>
    </source>
</evidence>
<dbReference type="InterPro" id="IPR029058">
    <property type="entry name" value="AB_hydrolase_fold"/>
</dbReference>
<dbReference type="InterPro" id="IPR056824">
    <property type="entry name" value="PGAP1_TMD"/>
</dbReference>
<dbReference type="SUPFAM" id="SSF53474">
    <property type="entry name" value="alpha/beta-Hydrolases"/>
    <property type="match status" value="1"/>
</dbReference>
<dbReference type="PANTHER" id="PTHR15495">
    <property type="entry name" value="NEGATIVE REGULATOR OF VESICLE FORMATION-RELATED"/>
    <property type="match status" value="1"/>
</dbReference>
<evidence type="ECO:0000256" key="3">
    <source>
        <dbReference type="ARBA" id="ARBA00022448"/>
    </source>
</evidence>
<dbReference type="Pfam" id="PF07819">
    <property type="entry name" value="PGAP1"/>
    <property type="match status" value="1"/>
</dbReference>
<protein>
    <recommendedName>
        <fullName evidence="10">GPI inositol-deacylase</fullName>
        <ecNumber evidence="10">3.1.-.-</ecNumber>
    </recommendedName>
</protein>
<keyword evidence="8 10" id="KW-1133">Transmembrane helix</keyword>
<keyword evidence="15" id="KW-1185">Reference proteome</keyword>
<reference evidence="15" key="1">
    <citation type="journal article" date="2018" name="Nat. Microbiol.">
        <title>Leveraging single-cell genomics to expand the fungal tree of life.</title>
        <authorList>
            <person name="Ahrendt S.R."/>
            <person name="Quandt C.A."/>
            <person name="Ciobanu D."/>
            <person name="Clum A."/>
            <person name="Salamov A."/>
            <person name="Andreopoulos B."/>
            <person name="Cheng J.F."/>
            <person name="Woyke T."/>
            <person name="Pelin A."/>
            <person name="Henrissat B."/>
            <person name="Reynolds N.K."/>
            <person name="Benny G.L."/>
            <person name="Smith M.E."/>
            <person name="James T.Y."/>
            <person name="Grigoriev I.V."/>
        </authorList>
    </citation>
    <scope>NUCLEOTIDE SEQUENCE [LARGE SCALE GENOMIC DNA]</scope>
</reference>
<name>A0A4P9WNV8_9FUNG</name>
<evidence type="ECO:0000256" key="9">
    <source>
        <dbReference type="ARBA" id="ARBA00023136"/>
    </source>
</evidence>
<organism evidence="14 15">
    <name type="scientific">Blyttiomyces helicus</name>
    <dbReference type="NCBI Taxonomy" id="388810"/>
    <lineage>
        <taxon>Eukaryota</taxon>
        <taxon>Fungi</taxon>
        <taxon>Fungi incertae sedis</taxon>
        <taxon>Chytridiomycota</taxon>
        <taxon>Chytridiomycota incertae sedis</taxon>
        <taxon>Chytridiomycetes</taxon>
        <taxon>Chytridiomycetes incertae sedis</taxon>
        <taxon>Blyttiomyces</taxon>
    </lineage>
</organism>
<evidence type="ECO:0000256" key="8">
    <source>
        <dbReference type="ARBA" id="ARBA00022989"/>
    </source>
</evidence>
<keyword evidence="4 10" id="KW-0812">Transmembrane</keyword>
<feature type="signal peptide" evidence="11">
    <location>
        <begin position="1"/>
        <end position="21"/>
    </location>
</feature>
<feature type="domain" description="GPI inositol-deacylase transmembrane" evidence="13">
    <location>
        <begin position="642"/>
        <end position="898"/>
    </location>
</feature>
<dbReference type="GO" id="GO:0050185">
    <property type="term" value="F:phosphatidylinositol deacylase activity"/>
    <property type="evidence" value="ECO:0007669"/>
    <property type="project" value="TreeGrafter"/>
</dbReference>
<sequence length="1191" mass="130104">MLCSQALHTLAVVASCLLALSLDSFFFRGKDPDGCEMTYMWPDFVHMSALDSSASRLAHRYRLFLYKERNGRDAGNEGSRLYLILFLPSPAFFRRASNCKVVGTPLLFMPGNAGSHKQARSLGSVLSALYWEAKSAGASTEDTQPFDVFAMDTNEELSAFSADLLIEQAEYLNDAIRYVLSLYPARNSHGPAPTSVIVVAHSMGGMVARSIFTLPNYIPGSVNTIVTLATPHLAPPAPIQWAGASLYERINTFWRSSFPVDSTTGAPLENVTLVSLAGGTHDTMIPSDFTEVSSFLPPSHGFALFSTGVAKAWTAADHRCILWCNQIVRAVGKTLFDIVDTTRAERTVPVEERVRRLEMGLLRGIYRTHLLEESQDFYPTEPVRAVKEISLRSRSSPSSRAPALYRFNLSVSSAPSIDAFTLLSTAAIPGPQVKLYACVPGATAASETVHDCVLLVSRARILPSNPASGSGAGPSLYHEWREGFLEARVLSSRESAPAVVDSRQLGLLGSFEVQVPVRSFKTSILVPGIDNSLIKYRARWTVQCPEETLFSPFLHQTMPPSSEEKFLLDSTGSLLSFFADPRHSLRREAGSPSADIETASDGVAPGLRLDLWSDPACTLADIHVDADLRASLGRIVGRYPMALVAFALAVVVPVVGTQSRIWAETGVFPPFSDSLSTELRANTPRVLAYLLLLSVAQPLLARTLSTAHLTSLLLGLPHATQAPLLPALYLVAIGFVAALHMCIGVVIAATGFATGAIAMFIPSLERRLLILPCTDPSESIALPGGRKLHKTAFRIVAFSVILGSTIAPSHVVPVVVVLALWVWCIRNRAMIHIRNHRRKPLPRTLESIVNRHRTLLLLNTLLAVFSIPIVVAWIRNLAVQVFWTGDHATLIAIPGAVLALMMERARSAERQMVTGHSPESTTLIRYLIPKIEAKKRQNCAKRIRNRYWVLRRRKLNPGRGGGWAVSRGVQAQPSNTHLPCVGGNGGRGLQSNHLHGKTNSPSPESVGVAYLAFAAINAPTRLASFESEGIGVTAWQGALLAFSSPSPSSSKVLRSEGEGRRGRRWKGSGVWIGIVCLNRIAHPAFYSRLGSSKFYLPSRPTFRAEGEPGDRVCAWDRKWAGLIEEWNPRPHVTVMSPVHYLSNRIVGRQAQLRERRANARSNGVQLRPEDLAYLERANDGQKPQRENALGL</sequence>
<evidence type="ECO:0000313" key="14">
    <source>
        <dbReference type="EMBL" id="RKO94684.1"/>
    </source>
</evidence>
<dbReference type="EMBL" id="KZ993839">
    <property type="protein sequence ID" value="RKO94684.1"/>
    <property type="molecule type" value="Genomic_DNA"/>
</dbReference>
<dbReference type="GO" id="GO:0006505">
    <property type="term" value="P:GPI anchor metabolic process"/>
    <property type="evidence" value="ECO:0007669"/>
    <property type="project" value="TreeGrafter"/>
</dbReference>
<comment type="subcellular location">
    <subcellularLocation>
        <location evidence="1">Endoplasmic reticulum membrane</location>
        <topology evidence="1">Multi-pass membrane protein</topology>
    </subcellularLocation>
</comment>
<dbReference type="OrthoDB" id="348976at2759"/>
<dbReference type="InterPro" id="IPR012908">
    <property type="entry name" value="PGAP1-ab_dom-like"/>
</dbReference>
<dbReference type="Gene3D" id="3.40.50.1820">
    <property type="entry name" value="alpha/beta hydrolase"/>
    <property type="match status" value="1"/>
</dbReference>
<evidence type="ECO:0000256" key="11">
    <source>
        <dbReference type="SAM" id="SignalP"/>
    </source>
</evidence>
<keyword evidence="11" id="KW-0732">Signal</keyword>